<dbReference type="InterPro" id="IPR051531">
    <property type="entry name" value="N-acetyltransferase"/>
</dbReference>
<dbReference type="InterPro" id="IPR000182">
    <property type="entry name" value="GNAT_dom"/>
</dbReference>
<evidence type="ECO:0000313" key="3">
    <source>
        <dbReference type="Proteomes" id="UP001155241"/>
    </source>
</evidence>
<dbReference type="GO" id="GO:0016747">
    <property type="term" value="F:acyltransferase activity, transferring groups other than amino-acyl groups"/>
    <property type="evidence" value="ECO:0007669"/>
    <property type="project" value="InterPro"/>
</dbReference>
<dbReference type="PROSITE" id="PS51186">
    <property type="entry name" value="GNAT"/>
    <property type="match status" value="1"/>
</dbReference>
<dbReference type="SUPFAM" id="SSF55729">
    <property type="entry name" value="Acyl-CoA N-acyltransferases (Nat)"/>
    <property type="match status" value="1"/>
</dbReference>
<reference evidence="2" key="1">
    <citation type="submission" date="2022-06" db="EMBL/GenBank/DDBJ databases">
        <title>Aeoliella straminimaris, a novel planctomycete from sediments.</title>
        <authorList>
            <person name="Vitorino I.R."/>
            <person name="Lage O.M."/>
        </authorList>
    </citation>
    <scope>NUCLEOTIDE SEQUENCE</scope>
    <source>
        <strain evidence="2">ICT_H6.2</strain>
    </source>
</reference>
<dbReference type="Pfam" id="PF13302">
    <property type="entry name" value="Acetyltransf_3"/>
    <property type="match status" value="1"/>
</dbReference>
<dbReference type="Gene3D" id="3.40.630.30">
    <property type="match status" value="1"/>
</dbReference>
<protein>
    <submittedName>
        <fullName evidence="2">GNAT family N-acetyltransferase</fullName>
    </submittedName>
</protein>
<dbReference type="PANTHER" id="PTHR43792:SF13">
    <property type="entry name" value="ACETYLTRANSFERASE"/>
    <property type="match status" value="1"/>
</dbReference>
<keyword evidence="3" id="KW-1185">Reference proteome</keyword>
<gene>
    <name evidence="2" type="ORF">NG895_10810</name>
</gene>
<organism evidence="2 3">
    <name type="scientific">Aeoliella straminimaris</name>
    <dbReference type="NCBI Taxonomy" id="2954799"/>
    <lineage>
        <taxon>Bacteria</taxon>
        <taxon>Pseudomonadati</taxon>
        <taxon>Planctomycetota</taxon>
        <taxon>Planctomycetia</taxon>
        <taxon>Pirellulales</taxon>
        <taxon>Lacipirellulaceae</taxon>
        <taxon>Aeoliella</taxon>
    </lineage>
</organism>
<evidence type="ECO:0000313" key="2">
    <source>
        <dbReference type="EMBL" id="MCO6044396.1"/>
    </source>
</evidence>
<dbReference type="AlphaFoldDB" id="A0A9X2JG58"/>
<proteinExistence type="predicted"/>
<comment type="caution">
    <text evidence="2">The sequence shown here is derived from an EMBL/GenBank/DDBJ whole genome shotgun (WGS) entry which is preliminary data.</text>
</comment>
<dbReference type="Proteomes" id="UP001155241">
    <property type="component" value="Unassembled WGS sequence"/>
</dbReference>
<dbReference type="PANTHER" id="PTHR43792">
    <property type="entry name" value="GNAT FAMILY, PUTATIVE (AFU_ORTHOLOGUE AFUA_3G00765)-RELATED-RELATED"/>
    <property type="match status" value="1"/>
</dbReference>
<evidence type="ECO:0000259" key="1">
    <source>
        <dbReference type="PROSITE" id="PS51186"/>
    </source>
</evidence>
<name>A0A9X2JG58_9BACT</name>
<dbReference type="InterPro" id="IPR016181">
    <property type="entry name" value="Acyl_CoA_acyltransferase"/>
</dbReference>
<sequence length="164" mass="17886">MDRLTIHTERLRLTLESLAATRQRVLALPPGVREQVSADYLKLLDTASDGDFWVLGFNVSDRKTGATVGQCGFKGPPSAAGMVEIAYAIEPEFQNQGFATEAAAALTRFALQQPEVQTVRAHSLPEANASTRVLTKCGFRQLGEVQDPEDGLVWRWEIGATKNG</sequence>
<feature type="domain" description="N-acetyltransferase" evidence="1">
    <location>
        <begin position="13"/>
        <end position="159"/>
    </location>
</feature>
<dbReference type="RefSeq" id="WP_252852498.1">
    <property type="nucleotide sequence ID" value="NZ_JAMXLR010000036.1"/>
</dbReference>
<dbReference type="EMBL" id="JAMXLR010000036">
    <property type="protein sequence ID" value="MCO6044396.1"/>
    <property type="molecule type" value="Genomic_DNA"/>
</dbReference>
<accession>A0A9X2JG58</accession>